<evidence type="ECO:0000256" key="3">
    <source>
        <dbReference type="ARBA" id="ARBA00023163"/>
    </source>
</evidence>
<dbReference type="PRINTS" id="PR00598">
    <property type="entry name" value="HTHMARR"/>
</dbReference>
<dbReference type="PANTHER" id="PTHR42756:SF1">
    <property type="entry name" value="TRANSCRIPTIONAL REPRESSOR OF EMRAB OPERON"/>
    <property type="match status" value="1"/>
</dbReference>
<name>A0A1W2AVC1_9HYPH</name>
<sequence>MPHLEPGNSLGFLITDVSRLFRQMLEKAVLEAGLELTPGEIRVLSHVIRYQGSRQAVLAERMGVEPMTLSAYLDRLEVRGLIKRTTDPSDRRAKVIHNTEKAEKVLADARPISLDVYERATHGLSEAERGEVERLLQRIRMNMANDPLAAEEPRTTASKRALAI</sequence>
<keyword evidence="1" id="KW-0805">Transcription regulation</keyword>
<dbReference type="GO" id="GO:0003700">
    <property type="term" value="F:DNA-binding transcription factor activity"/>
    <property type="evidence" value="ECO:0007669"/>
    <property type="project" value="InterPro"/>
</dbReference>
<proteinExistence type="predicted"/>
<dbReference type="SMART" id="SM00347">
    <property type="entry name" value="HTH_MARR"/>
    <property type="match status" value="1"/>
</dbReference>
<dbReference type="InterPro" id="IPR023187">
    <property type="entry name" value="Tscrpt_reg_MarR-type_CS"/>
</dbReference>
<dbReference type="AlphaFoldDB" id="A0A1W2AVC1"/>
<dbReference type="Pfam" id="PF01047">
    <property type="entry name" value="MarR"/>
    <property type="match status" value="1"/>
</dbReference>
<evidence type="ECO:0000259" key="4">
    <source>
        <dbReference type="PROSITE" id="PS50995"/>
    </source>
</evidence>
<evidence type="ECO:0000256" key="1">
    <source>
        <dbReference type="ARBA" id="ARBA00023015"/>
    </source>
</evidence>
<feature type="domain" description="HTH marR-type" evidence="4">
    <location>
        <begin position="7"/>
        <end position="141"/>
    </location>
</feature>
<dbReference type="PANTHER" id="PTHR42756">
    <property type="entry name" value="TRANSCRIPTIONAL REGULATOR, MARR"/>
    <property type="match status" value="1"/>
</dbReference>
<dbReference type="Proteomes" id="UP000192656">
    <property type="component" value="Unassembled WGS sequence"/>
</dbReference>
<keyword evidence="3" id="KW-0804">Transcription</keyword>
<dbReference type="Gene3D" id="1.10.10.10">
    <property type="entry name" value="Winged helix-like DNA-binding domain superfamily/Winged helix DNA-binding domain"/>
    <property type="match status" value="1"/>
</dbReference>
<dbReference type="PROSITE" id="PS01117">
    <property type="entry name" value="HTH_MARR_1"/>
    <property type="match status" value="1"/>
</dbReference>
<dbReference type="InterPro" id="IPR000835">
    <property type="entry name" value="HTH_MarR-typ"/>
</dbReference>
<dbReference type="SUPFAM" id="SSF46785">
    <property type="entry name" value="Winged helix' DNA-binding domain"/>
    <property type="match status" value="1"/>
</dbReference>
<dbReference type="STRING" id="937218.SAMN06297251_105106"/>
<dbReference type="OrthoDB" id="582199at2"/>
<protein>
    <submittedName>
        <fullName evidence="5">DNA-binding transcriptional regulator, MarR family</fullName>
    </submittedName>
</protein>
<dbReference type="GO" id="GO:0003677">
    <property type="term" value="F:DNA binding"/>
    <property type="evidence" value="ECO:0007669"/>
    <property type="project" value="UniProtKB-KW"/>
</dbReference>
<keyword evidence="6" id="KW-1185">Reference proteome</keyword>
<accession>A0A1W2AVC1</accession>
<evidence type="ECO:0000313" key="6">
    <source>
        <dbReference type="Proteomes" id="UP000192656"/>
    </source>
</evidence>
<evidence type="ECO:0000256" key="2">
    <source>
        <dbReference type="ARBA" id="ARBA00023125"/>
    </source>
</evidence>
<organism evidence="5 6">
    <name type="scientific">Fulvimarina manganoxydans</name>
    <dbReference type="NCBI Taxonomy" id="937218"/>
    <lineage>
        <taxon>Bacteria</taxon>
        <taxon>Pseudomonadati</taxon>
        <taxon>Pseudomonadota</taxon>
        <taxon>Alphaproteobacteria</taxon>
        <taxon>Hyphomicrobiales</taxon>
        <taxon>Aurantimonadaceae</taxon>
        <taxon>Fulvimarina</taxon>
    </lineage>
</organism>
<keyword evidence="2 5" id="KW-0238">DNA-binding</keyword>
<dbReference type="PROSITE" id="PS50995">
    <property type="entry name" value="HTH_MARR_2"/>
    <property type="match status" value="1"/>
</dbReference>
<dbReference type="RefSeq" id="WP_084409538.1">
    <property type="nucleotide sequence ID" value="NZ_FWXR01000005.1"/>
</dbReference>
<reference evidence="5 6" key="1">
    <citation type="submission" date="2017-04" db="EMBL/GenBank/DDBJ databases">
        <authorList>
            <person name="Afonso C.L."/>
            <person name="Miller P.J."/>
            <person name="Scott M.A."/>
            <person name="Spackman E."/>
            <person name="Goraichik I."/>
            <person name="Dimitrov K.M."/>
            <person name="Suarez D.L."/>
            <person name="Swayne D.E."/>
        </authorList>
    </citation>
    <scope>NUCLEOTIDE SEQUENCE [LARGE SCALE GENOMIC DNA]</scope>
    <source>
        <strain evidence="5 6">CGMCC 1.10972</strain>
    </source>
</reference>
<gene>
    <name evidence="5" type="ORF">SAMN06297251_105106</name>
</gene>
<dbReference type="InterPro" id="IPR036390">
    <property type="entry name" value="WH_DNA-bd_sf"/>
</dbReference>
<dbReference type="InterPro" id="IPR036388">
    <property type="entry name" value="WH-like_DNA-bd_sf"/>
</dbReference>
<dbReference type="EMBL" id="FWXR01000005">
    <property type="protein sequence ID" value="SMC64564.1"/>
    <property type="molecule type" value="Genomic_DNA"/>
</dbReference>
<evidence type="ECO:0000313" key="5">
    <source>
        <dbReference type="EMBL" id="SMC64564.1"/>
    </source>
</evidence>